<feature type="compositionally biased region" description="Basic and acidic residues" evidence="1">
    <location>
        <begin position="53"/>
        <end position="64"/>
    </location>
</feature>
<protein>
    <submittedName>
        <fullName evidence="2">Uncharacterized protein</fullName>
    </submittedName>
</protein>
<reference evidence="2" key="1">
    <citation type="submission" date="2016-03" db="EMBL/GenBank/DDBJ databases">
        <title>Draft genome sequence of Rosellinia necatrix.</title>
        <authorList>
            <person name="Kanematsu S."/>
        </authorList>
    </citation>
    <scope>NUCLEOTIDE SEQUENCE [LARGE SCALE GENOMIC DNA]</scope>
    <source>
        <strain evidence="2">W97</strain>
    </source>
</reference>
<keyword evidence="3" id="KW-1185">Reference proteome</keyword>
<organism evidence="2">
    <name type="scientific">Rosellinia necatrix</name>
    <name type="common">White root-rot fungus</name>
    <dbReference type="NCBI Taxonomy" id="77044"/>
    <lineage>
        <taxon>Eukaryota</taxon>
        <taxon>Fungi</taxon>
        <taxon>Dikarya</taxon>
        <taxon>Ascomycota</taxon>
        <taxon>Pezizomycotina</taxon>
        <taxon>Sordariomycetes</taxon>
        <taxon>Xylariomycetidae</taxon>
        <taxon>Xylariales</taxon>
        <taxon>Xylariaceae</taxon>
        <taxon>Rosellinia</taxon>
    </lineage>
</organism>
<evidence type="ECO:0000256" key="1">
    <source>
        <dbReference type="SAM" id="MobiDB-lite"/>
    </source>
</evidence>
<accession>A0A1S8A5M6</accession>
<sequence>MLRRIQAQLGIGLEGFDLRDESIPTGPASSRSEHISPAADMASGSAYTNSPSDGHRGSNDENHGGHSALDPAGLGMMVGSNVVPVEGSMDIGIQQHMDATDPWGISQMQSGYDWNQFDALTRGPTDNIPQMPQAAPLADQNWLDQNNYNDFGDFLAANSWNTFPSM</sequence>
<dbReference type="Proteomes" id="UP000054516">
    <property type="component" value="Unassembled WGS sequence"/>
</dbReference>
<dbReference type="OrthoDB" id="5431381at2759"/>
<name>A0A1S8A5M6_ROSNE</name>
<evidence type="ECO:0000313" key="3">
    <source>
        <dbReference type="Proteomes" id="UP000054516"/>
    </source>
</evidence>
<proteinExistence type="predicted"/>
<dbReference type="AlphaFoldDB" id="A0A1S8A5M6"/>
<feature type="region of interest" description="Disordered" evidence="1">
    <location>
        <begin position="17"/>
        <end position="73"/>
    </location>
</feature>
<evidence type="ECO:0000313" key="2">
    <source>
        <dbReference type="EMBL" id="GAW25398.1"/>
    </source>
</evidence>
<dbReference type="EMBL" id="DF977451">
    <property type="protein sequence ID" value="GAW25398.1"/>
    <property type="molecule type" value="Genomic_DNA"/>
</dbReference>
<dbReference type="STRING" id="77044.A0A1S8A5M6"/>
<gene>
    <name evidence="2" type="ORF">SAMD00023353_0600180</name>
</gene>